<dbReference type="Proteomes" id="UP000807353">
    <property type="component" value="Unassembled WGS sequence"/>
</dbReference>
<organism evidence="1 2">
    <name type="scientific">Collybia nuda</name>
    <dbReference type="NCBI Taxonomy" id="64659"/>
    <lineage>
        <taxon>Eukaryota</taxon>
        <taxon>Fungi</taxon>
        <taxon>Dikarya</taxon>
        <taxon>Basidiomycota</taxon>
        <taxon>Agaricomycotina</taxon>
        <taxon>Agaricomycetes</taxon>
        <taxon>Agaricomycetidae</taxon>
        <taxon>Agaricales</taxon>
        <taxon>Tricholomatineae</taxon>
        <taxon>Clitocybaceae</taxon>
        <taxon>Collybia</taxon>
    </lineage>
</organism>
<protein>
    <submittedName>
        <fullName evidence="1">Uncharacterized protein</fullName>
    </submittedName>
</protein>
<evidence type="ECO:0000313" key="2">
    <source>
        <dbReference type="Proteomes" id="UP000807353"/>
    </source>
</evidence>
<sequence length="79" mass="9244">MAMVTINDPQFSMGENEKYSARRSTRRSPAKNFERQIVHAWKIVTGATRKHHRASFMPRDFVLVNSRRRSAILPQAFRV</sequence>
<proteinExistence type="predicted"/>
<accession>A0A9P5Y1E3</accession>
<reference evidence="1" key="1">
    <citation type="submission" date="2020-11" db="EMBL/GenBank/DDBJ databases">
        <authorList>
            <consortium name="DOE Joint Genome Institute"/>
            <person name="Ahrendt S."/>
            <person name="Riley R."/>
            <person name="Andreopoulos W."/>
            <person name="Labutti K."/>
            <person name="Pangilinan J."/>
            <person name="Ruiz-Duenas F.J."/>
            <person name="Barrasa J.M."/>
            <person name="Sanchez-Garcia M."/>
            <person name="Camarero S."/>
            <person name="Miyauchi S."/>
            <person name="Serrano A."/>
            <person name="Linde D."/>
            <person name="Babiker R."/>
            <person name="Drula E."/>
            <person name="Ayuso-Fernandez I."/>
            <person name="Pacheco R."/>
            <person name="Padilla G."/>
            <person name="Ferreira P."/>
            <person name="Barriuso J."/>
            <person name="Kellner H."/>
            <person name="Castanera R."/>
            <person name="Alfaro M."/>
            <person name="Ramirez L."/>
            <person name="Pisabarro A.G."/>
            <person name="Kuo A."/>
            <person name="Tritt A."/>
            <person name="Lipzen A."/>
            <person name="He G."/>
            <person name="Yan M."/>
            <person name="Ng V."/>
            <person name="Cullen D."/>
            <person name="Martin F."/>
            <person name="Rosso M.-N."/>
            <person name="Henrissat B."/>
            <person name="Hibbett D."/>
            <person name="Martinez A.T."/>
            <person name="Grigoriev I.V."/>
        </authorList>
    </citation>
    <scope>NUCLEOTIDE SEQUENCE</scope>
    <source>
        <strain evidence="1">CBS 247.69</strain>
    </source>
</reference>
<gene>
    <name evidence="1" type="ORF">BDZ94DRAFT_1197674</name>
</gene>
<evidence type="ECO:0000313" key="1">
    <source>
        <dbReference type="EMBL" id="KAF9460514.1"/>
    </source>
</evidence>
<keyword evidence="2" id="KW-1185">Reference proteome</keyword>
<name>A0A9P5Y1E3_9AGAR</name>
<dbReference type="OrthoDB" id="2864141at2759"/>
<dbReference type="EMBL" id="MU150297">
    <property type="protein sequence ID" value="KAF9460514.1"/>
    <property type="molecule type" value="Genomic_DNA"/>
</dbReference>
<dbReference type="AlphaFoldDB" id="A0A9P5Y1E3"/>
<comment type="caution">
    <text evidence="1">The sequence shown here is derived from an EMBL/GenBank/DDBJ whole genome shotgun (WGS) entry which is preliminary data.</text>
</comment>